<reference evidence="2 3" key="1">
    <citation type="submission" date="2022-02" db="EMBL/GenBank/DDBJ databases">
        <title>Comparative genomics of the first Antarctic Pseudomonas spp. capable of biotransforming 2,4,6-Trinitrotoluene.</title>
        <authorList>
            <person name="Cabrera M.A."/>
            <person name="Marquez S.L."/>
            <person name="Perez-Donoso J.M."/>
        </authorList>
    </citation>
    <scope>NUCLEOTIDE SEQUENCE [LARGE SCALE GENOMIC DNA]</scope>
    <source>
        <strain evidence="2 3">TNT19</strain>
    </source>
</reference>
<dbReference type="Proteomes" id="UP001299876">
    <property type="component" value="Unassembled WGS sequence"/>
</dbReference>
<comment type="caution">
    <text evidence="2">The sequence shown here is derived from an EMBL/GenBank/DDBJ whole genome shotgun (WGS) entry which is preliminary data.</text>
</comment>
<keyword evidence="3" id="KW-1185">Reference proteome</keyword>
<dbReference type="RefSeq" id="WP_247285510.1">
    <property type="nucleotide sequence ID" value="NZ_JAKNRW010000001.1"/>
</dbReference>
<proteinExistence type="predicted"/>
<gene>
    <name evidence="2" type="ORF">L9059_00295</name>
</gene>
<sequence>MWEYSRVDHLTPQAVCFFCNRPLRALKGIVISDGAQEAYAGPNCAKRMLGAPEERLLDVARLALLVVSEEDPDVEPGTREDLHSDPQSGSRRSSLASTTAVERPSLPALDRVIQYLRLRYEFMQEFHLHKSTLLTEAYEAYRRTGQLDEATRKRVAGMIRNAGEQKTVFSEANIKHCIGLNHWLHEAVQQTQPERRDFLEAMVAKLHRRWTLTPGQLNGINSWGIGLRKRLHTFPHLDAHIFDGVHVPDFMSSASNGQNTR</sequence>
<feature type="compositionally biased region" description="Polar residues" evidence="1">
    <location>
        <begin position="85"/>
        <end position="100"/>
    </location>
</feature>
<dbReference type="EMBL" id="JAKNRW010000001">
    <property type="protein sequence ID" value="MCK1788652.1"/>
    <property type="molecule type" value="Genomic_DNA"/>
</dbReference>
<organism evidence="2 3">
    <name type="scientific">Pseudomonas violetae</name>
    <dbReference type="NCBI Taxonomy" id="2915813"/>
    <lineage>
        <taxon>Bacteria</taxon>
        <taxon>Pseudomonadati</taxon>
        <taxon>Pseudomonadota</taxon>
        <taxon>Gammaproteobacteria</taxon>
        <taxon>Pseudomonadales</taxon>
        <taxon>Pseudomonadaceae</taxon>
        <taxon>Pseudomonas</taxon>
    </lineage>
</organism>
<accession>A0ABT0ET29</accession>
<evidence type="ECO:0000313" key="2">
    <source>
        <dbReference type="EMBL" id="MCK1788652.1"/>
    </source>
</evidence>
<name>A0ABT0ET29_9PSED</name>
<protein>
    <submittedName>
        <fullName evidence="2">Uncharacterized protein</fullName>
    </submittedName>
</protein>
<feature type="region of interest" description="Disordered" evidence="1">
    <location>
        <begin position="71"/>
        <end position="100"/>
    </location>
</feature>
<evidence type="ECO:0000313" key="3">
    <source>
        <dbReference type="Proteomes" id="UP001299876"/>
    </source>
</evidence>
<evidence type="ECO:0000256" key="1">
    <source>
        <dbReference type="SAM" id="MobiDB-lite"/>
    </source>
</evidence>